<dbReference type="InterPro" id="IPR013216">
    <property type="entry name" value="Methyltransf_11"/>
</dbReference>
<name>A0ABN5H0L8_9FIRM</name>
<dbReference type="Gene3D" id="3.40.50.150">
    <property type="entry name" value="Vaccinia Virus protein VP39"/>
    <property type="match status" value="1"/>
</dbReference>
<dbReference type="PANTHER" id="PTHR43861:SF1">
    <property type="entry name" value="TRANS-ACONITATE 2-METHYLTRANSFERASE"/>
    <property type="match status" value="1"/>
</dbReference>
<dbReference type="CDD" id="cd02440">
    <property type="entry name" value="AdoMet_MTases"/>
    <property type="match status" value="1"/>
</dbReference>
<keyword evidence="3" id="KW-1185">Reference proteome</keyword>
<gene>
    <name evidence="2" type="ORF">BXT84_10335</name>
</gene>
<evidence type="ECO:0000313" key="2">
    <source>
        <dbReference type="EMBL" id="AUW94285.1"/>
    </source>
</evidence>
<dbReference type="EMBL" id="CP019454">
    <property type="protein sequence ID" value="AUW94285.1"/>
    <property type="molecule type" value="Genomic_DNA"/>
</dbReference>
<proteinExistence type="predicted"/>
<dbReference type="Proteomes" id="UP000325292">
    <property type="component" value="Chromosome"/>
</dbReference>
<dbReference type="SUPFAM" id="SSF53335">
    <property type="entry name" value="S-adenosyl-L-methionine-dependent methyltransferases"/>
    <property type="match status" value="1"/>
</dbReference>
<dbReference type="Pfam" id="PF08241">
    <property type="entry name" value="Methyltransf_11"/>
    <property type="match status" value="1"/>
</dbReference>
<evidence type="ECO:0000313" key="3">
    <source>
        <dbReference type="Proteomes" id="UP000325292"/>
    </source>
</evidence>
<organism evidence="2 3">
    <name type="scientific">Sulfobacillus thermotolerans</name>
    <dbReference type="NCBI Taxonomy" id="338644"/>
    <lineage>
        <taxon>Bacteria</taxon>
        <taxon>Bacillati</taxon>
        <taxon>Bacillota</taxon>
        <taxon>Clostridia</taxon>
        <taxon>Eubacteriales</taxon>
        <taxon>Clostridiales Family XVII. Incertae Sedis</taxon>
        <taxon>Sulfobacillus</taxon>
    </lineage>
</organism>
<dbReference type="PANTHER" id="PTHR43861">
    <property type="entry name" value="TRANS-ACONITATE 2-METHYLTRANSFERASE-RELATED"/>
    <property type="match status" value="1"/>
</dbReference>
<sequence>MALFDKKAEHYDDFCQTPLGAFVDTVERKLVRELMNPQAGENLVDLGCGTGSITVDWASLGCHMTGVDESAMMLAKARAKPVRQGTADYIQADLARLPYPSAYFHGGLLQVTLEFVQEPAAVLQEAVRVIKPGGRLVIGLINASGPWARYYQERAKTHSSSVYRRAHFFTQSTIDQLLRTFPSAVRGGLYIGPTEFLSEAQGWLIERRRTAERPLAEAGFLVLRYDLDQEAEVRKT</sequence>
<accession>A0ABN5H0L8</accession>
<protein>
    <recommendedName>
        <fullName evidence="1">Methyltransferase type 11 domain-containing protein</fullName>
    </recommendedName>
</protein>
<evidence type="ECO:0000259" key="1">
    <source>
        <dbReference type="Pfam" id="PF08241"/>
    </source>
</evidence>
<reference evidence="2 3" key="1">
    <citation type="journal article" date="2019" name="Sci. Rep.">
        <title>Sulfobacillus thermotolerans: new insights into resistance and metabolic capacities of acidophilic chemolithotrophs.</title>
        <authorList>
            <person name="Panyushkina A.E."/>
            <person name="Babenko V.V."/>
            <person name="Nikitina A.S."/>
            <person name="Selezneva O.V."/>
            <person name="Tsaplina I.A."/>
            <person name="Letarova M.A."/>
            <person name="Kostryukova E.S."/>
            <person name="Letarov A.V."/>
        </authorList>
    </citation>
    <scope>NUCLEOTIDE SEQUENCE [LARGE SCALE GENOMIC DNA]</scope>
    <source>
        <strain evidence="2 3">Kr1</strain>
    </source>
</reference>
<feature type="domain" description="Methyltransferase type 11" evidence="1">
    <location>
        <begin position="44"/>
        <end position="138"/>
    </location>
</feature>
<dbReference type="InterPro" id="IPR029063">
    <property type="entry name" value="SAM-dependent_MTases_sf"/>
</dbReference>